<evidence type="ECO:0000256" key="1">
    <source>
        <dbReference type="SAM" id="Phobius"/>
    </source>
</evidence>
<comment type="caution">
    <text evidence="2">The sequence shown here is derived from an EMBL/GenBank/DDBJ whole genome shotgun (WGS) entry which is preliminary data.</text>
</comment>
<evidence type="ECO:0000313" key="2">
    <source>
        <dbReference type="EMBL" id="ERT48833.1"/>
    </source>
</evidence>
<reference evidence="2" key="1">
    <citation type="submission" date="2013-10" db="EMBL/GenBank/DDBJ databases">
        <title>The Genome Sequence of Fusobacterium nucleatum CTI-6.</title>
        <authorList>
            <consortium name="The Broad Institute Genomics Platform"/>
            <person name="Earl A."/>
            <person name="Ward D."/>
            <person name="Feldgarden M."/>
            <person name="Gevers D."/>
            <person name="Kostic A."/>
            <person name="Garrett W."/>
            <person name="Young S.K."/>
            <person name="Zeng Q."/>
            <person name="Gargeya S."/>
            <person name="Fitzgerald M."/>
            <person name="Abouelleil A."/>
            <person name="Alvarado L."/>
            <person name="Berlin A.M."/>
            <person name="Chapman S.B."/>
            <person name="Gainer-Dewar J."/>
            <person name="Goldberg J."/>
            <person name="Gnerre S."/>
            <person name="Griggs A."/>
            <person name="Gujja S."/>
            <person name="Hansen M."/>
            <person name="Howarth C."/>
            <person name="Imamovic A."/>
            <person name="Ireland A."/>
            <person name="Larimer J."/>
            <person name="McCowan C."/>
            <person name="Murphy C."/>
            <person name="Pearson M."/>
            <person name="Poon T.W."/>
            <person name="Priest M."/>
            <person name="Roberts A."/>
            <person name="Saif S."/>
            <person name="Shea T."/>
            <person name="Sykes S."/>
            <person name="Wortman J."/>
            <person name="Nusbaum C."/>
            <person name="Birren B."/>
        </authorList>
    </citation>
    <scope>NUCLEOTIDE SEQUENCE [LARGE SCALE GENOMIC DNA]</scope>
    <source>
        <strain evidence="2">CTI-6</strain>
    </source>
</reference>
<gene>
    <name evidence="2" type="ORF">HMPREF1767_00643</name>
</gene>
<keyword evidence="1" id="KW-1133">Transmembrane helix</keyword>
<organism evidence="2">
    <name type="scientific">Fusobacterium nucleatum CTI-6</name>
    <dbReference type="NCBI Taxonomy" id="1316587"/>
    <lineage>
        <taxon>Bacteria</taxon>
        <taxon>Fusobacteriati</taxon>
        <taxon>Fusobacteriota</taxon>
        <taxon>Fusobacteriia</taxon>
        <taxon>Fusobacteriales</taxon>
        <taxon>Fusobacteriaceae</taxon>
        <taxon>Fusobacterium</taxon>
    </lineage>
</organism>
<dbReference type="EMBL" id="AXNV01000004">
    <property type="protein sequence ID" value="ERT48833.1"/>
    <property type="molecule type" value="Genomic_DNA"/>
</dbReference>
<keyword evidence="1" id="KW-0472">Membrane</keyword>
<proteinExistence type="predicted"/>
<feature type="transmembrane region" description="Helical" evidence="1">
    <location>
        <begin position="21"/>
        <end position="44"/>
    </location>
</feature>
<sequence length="70" mass="8511">MKKSILTLKERVKLMKIFNHNIFVDFILFIGLVVIFVIILRYIFPIINQCKDYILYFLKKLVYLDFCLSF</sequence>
<keyword evidence="1" id="KW-0812">Transmembrane</keyword>
<protein>
    <submittedName>
        <fullName evidence="2">Uncharacterized protein</fullName>
    </submittedName>
</protein>
<dbReference type="AlphaFoldDB" id="U7TWW2"/>
<name>U7TWW2_FUSNU</name>
<accession>U7TWW2</accession>